<name>A0A3S8ZPB7_9NEIS</name>
<evidence type="ECO:0000259" key="1">
    <source>
        <dbReference type="PROSITE" id="PS51819"/>
    </source>
</evidence>
<dbReference type="InterPro" id="IPR050383">
    <property type="entry name" value="GlyoxalaseI/FosfomycinResist"/>
</dbReference>
<dbReference type="Proteomes" id="UP000282438">
    <property type="component" value="Chromosome"/>
</dbReference>
<proteinExistence type="predicted"/>
<evidence type="ECO:0000313" key="3">
    <source>
        <dbReference type="Proteomes" id="UP000282438"/>
    </source>
</evidence>
<keyword evidence="3" id="KW-1185">Reference proteome</keyword>
<dbReference type="OrthoDB" id="9812656at2"/>
<dbReference type="SUPFAM" id="SSF54593">
    <property type="entry name" value="Glyoxalase/Bleomycin resistance protein/Dihydroxybiphenyl dioxygenase"/>
    <property type="match status" value="1"/>
</dbReference>
<dbReference type="PROSITE" id="PS51819">
    <property type="entry name" value="VOC"/>
    <property type="match status" value="1"/>
</dbReference>
<dbReference type="PANTHER" id="PTHR21366:SF14">
    <property type="entry name" value="GLYOXALASE DOMAIN-CONTAINING PROTEIN 5"/>
    <property type="match status" value="1"/>
</dbReference>
<reference evidence="2 3" key="1">
    <citation type="submission" date="2018-12" db="EMBL/GenBank/DDBJ databases">
        <title>Complete genome sequence of Iodobacter sp. H11R3.</title>
        <authorList>
            <person name="Bae J.-W."/>
        </authorList>
    </citation>
    <scope>NUCLEOTIDE SEQUENCE [LARGE SCALE GENOMIC DNA]</scope>
    <source>
        <strain evidence="2 3">H11R3</strain>
    </source>
</reference>
<dbReference type="AlphaFoldDB" id="A0A3S8ZPB7"/>
<dbReference type="InterPro" id="IPR004360">
    <property type="entry name" value="Glyas_Fos-R_dOase_dom"/>
</dbReference>
<dbReference type="InterPro" id="IPR029068">
    <property type="entry name" value="Glyas_Bleomycin-R_OHBP_Dase"/>
</dbReference>
<feature type="domain" description="VOC" evidence="1">
    <location>
        <begin position="5"/>
        <end position="125"/>
    </location>
</feature>
<sequence length="128" mass="13832">MQIDHIDHLVLTVANIDQTTRFYQQVLGMEVVTFGAGRKALSFGSQKINLHEQGKELEPKAAAPTPGSADICLITSTPLSEVILHLQSCGVPITEGPVRRTGASGAIISVYFRDPDLNLIEVSNYADI</sequence>
<dbReference type="KEGG" id="iod:EJO50_01680"/>
<organism evidence="2 3">
    <name type="scientific">Iodobacter ciconiae</name>
    <dbReference type="NCBI Taxonomy" id="2496266"/>
    <lineage>
        <taxon>Bacteria</taxon>
        <taxon>Pseudomonadati</taxon>
        <taxon>Pseudomonadota</taxon>
        <taxon>Betaproteobacteria</taxon>
        <taxon>Neisseriales</taxon>
        <taxon>Chitinibacteraceae</taxon>
        <taxon>Iodobacter</taxon>
    </lineage>
</organism>
<gene>
    <name evidence="2" type="ORF">EJO50_01680</name>
</gene>
<dbReference type="RefSeq" id="WP_125971283.1">
    <property type="nucleotide sequence ID" value="NZ_CP034433.1"/>
</dbReference>
<dbReference type="EMBL" id="CP034433">
    <property type="protein sequence ID" value="AZN35311.1"/>
    <property type="molecule type" value="Genomic_DNA"/>
</dbReference>
<evidence type="ECO:0000313" key="2">
    <source>
        <dbReference type="EMBL" id="AZN35311.1"/>
    </source>
</evidence>
<protein>
    <submittedName>
        <fullName evidence="2">VOC family protein</fullName>
    </submittedName>
</protein>
<dbReference type="Gene3D" id="3.10.180.10">
    <property type="entry name" value="2,3-Dihydroxybiphenyl 1,2-Dioxygenase, domain 1"/>
    <property type="match status" value="1"/>
</dbReference>
<accession>A0A3S8ZPB7</accession>
<dbReference type="PANTHER" id="PTHR21366">
    <property type="entry name" value="GLYOXALASE FAMILY PROTEIN"/>
    <property type="match status" value="1"/>
</dbReference>
<dbReference type="InterPro" id="IPR037523">
    <property type="entry name" value="VOC_core"/>
</dbReference>
<dbReference type="Pfam" id="PF00903">
    <property type="entry name" value="Glyoxalase"/>
    <property type="match status" value="1"/>
</dbReference>
<dbReference type="CDD" id="cd07253">
    <property type="entry name" value="GLOD5"/>
    <property type="match status" value="1"/>
</dbReference>